<name>A0A1J9QXT8_9EURO</name>
<reference evidence="3 4" key="1">
    <citation type="submission" date="2015-08" db="EMBL/GenBank/DDBJ databases">
        <title>Emmonsia species relationships and genome sequence.</title>
        <authorList>
            <person name="Cuomo C.A."/>
            <person name="Schwartz I.S."/>
            <person name="Kenyon C."/>
            <person name="De Hoog G.S."/>
            <person name="Govender N.P."/>
            <person name="Botha A."/>
            <person name="Moreno L."/>
            <person name="De Vries M."/>
            <person name="Munoz J.F."/>
            <person name="Stielow J.B."/>
        </authorList>
    </citation>
    <scope>NUCLEOTIDE SEQUENCE [LARGE SCALE GENOMIC DNA]</scope>
    <source>
        <strain evidence="3 4">EI222</strain>
    </source>
</reference>
<feature type="compositionally biased region" description="Low complexity" evidence="1">
    <location>
        <begin position="78"/>
        <end position="89"/>
    </location>
</feature>
<evidence type="ECO:0000313" key="3">
    <source>
        <dbReference type="EMBL" id="OJD20141.1"/>
    </source>
</evidence>
<dbReference type="CDD" id="cd00167">
    <property type="entry name" value="SANT"/>
    <property type="match status" value="1"/>
</dbReference>
<gene>
    <name evidence="3" type="ORF">ACJ73_08525</name>
</gene>
<sequence>MKIYTLRPRWILHFVLPSGRGCPLTPNHLPRTNLSILQQQAVLHPPLPKHHLPARPPAEVCVLSSIDTRPGSMSVPKLQPQPQQMSLPPSSTPALESLKQGGSPSLDLAHTSSNSLPLSTYDPQDPAPLLAALPLLEGETTEANPSSPSATISDGSLEEFPQLPDLLKNIPIDPVIIADDESWETNSIHWPVWQGNNSLVGPKPICSHPEPPLSMFWDAPNYPQVSKERLCIWADNTLTEGNPYIHNSPPLHSSCLITKTDAHCFSGVDEGSRKQSVKWSCIASVSLAGEGSFINLCFHFLSLLLDQQLQFLFWLFEGALVSCIPDPNEGAQLAIHEVPREESEQTWPGHSEWKKGHGDKWWRWSTEEDARLWGMMEERRSWSEIECHFPGRTDSALRQRQSTLRKNRRGICPAKPPATTPALAVAM</sequence>
<keyword evidence="4" id="KW-1185">Reference proteome</keyword>
<accession>A0A1J9QXT8</accession>
<dbReference type="OrthoDB" id="4188068at2759"/>
<comment type="caution">
    <text evidence="3">The sequence shown here is derived from an EMBL/GenBank/DDBJ whole genome shotgun (WGS) entry which is preliminary data.</text>
</comment>
<feature type="region of interest" description="Disordered" evidence="1">
    <location>
        <begin position="71"/>
        <end position="123"/>
    </location>
</feature>
<dbReference type="InterPro" id="IPR001005">
    <property type="entry name" value="SANT/Myb"/>
</dbReference>
<organism evidence="3 4">
    <name type="scientific">Blastomyces percursus</name>
    <dbReference type="NCBI Taxonomy" id="1658174"/>
    <lineage>
        <taxon>Eukaryota</taxon>
        <taxon>Fungi</taxon>
        <taxon>Dikarya</taxon>
        <taxon>Ascomycota</taxon>
        <taxon>Pezizomycotina</taxon>
        <taxon>Eurotiomycetes</taxon>
        <taxon>Eurotiomycetidae</taxon>
        <taxon>Onygenales</taxon>
        <taxon>Ajellomycetaceae</taxon>
        <taxon>Blastomyces</taxon>
    </lineage>
</organism>
<dbReference type="EMBL" id="LGTZ01002039">
    <property type="protein sequence ID" value="OJD20141.1"/>
    <property type="molecule type" value="Genomic_DNA"/>
</dbReference>
<evidence type="ECO:0000256" key="1">
    <source>
        <dbReference type="SAM" id="MobiDB-lite"/>
    </source>
</evidence>
<evidence type="ECO:0000259" key="2">
    <source>
        <dbReference type="PROSITE" id="PS50090"/>
    </source>
</evidence>
<dbReference type="InterPro" id="IPR009057">
    <property type="entry name" value="Homeodomain-like_sf"/>
</dbReference>
<feature type="compositionally biased region" description="Polar residues" evidence="1">
    <location>
        <begin position="110"/>
        <end position="122"/>
    </location>
</feature>
<proteinExistence type="predicted"/>
<protein>
    <recommendedName>
        <fullName evidence="2">Myb-like domain-containing protein</fullName>
    </recommendedName>
</protein>
<dbReference type="VEuPathDB" id="FungiDB:ACJ73_08525"/>
<dbReference type="Proteomes" id="UP000242791">
    <property type="component" value="Unassembled WGS sequence"/>
</dbReference>
<dbReference type="PROSITE" id="PS50090">
    <property type="entry name" value="MYB_LIKE"/>
    <property type="match status" value="1"/>
</dbReference>
<dbReference type="SUPFAM" id="SSF46689">
    <property type="entry name" value="Homeodomain-like"/>
    <property type="match status" value="1"/>
</dbReference>
<dbReference type="STRING" id="1658174.A0A1J9QXT8"/>
<evidence type="ECO:0000313" key="4">
    <source>
        <dbReference type="Proteomes" id="UP000242791"/>
    </source>
</evidence>
<dbReference type="AlphaFoldDB" id="A0A1J9QXT8"/>
<dbReference type="Gene3D" id="1.10.10.60">
    <property type="entry name" value="Homeodomain-like"/>
    <property type="match status" value="1"/>
</dbReference>
<feature type="domain" description="Myb-like" evidence="2">
    <location>
        <begin position="363"/>
        <end position="405"/>
    </location>
</feature>